<sequence>MENGLHKALQQQWSSPVFDPSLYFSHVETWMQVHRAWEAIAAKQFTRATHDSYDNTVRQIEQADKVLNEKVQQTKEQGLVFPFDMMQLASENMLSGWLAITGQESAAADNSQQVAELEEALALMTAECEKAQKAKQTAQRNQRKVKTDLNASAAKVASLNEEIKGAKAELAEANKRAKQAQTELLAGQKTLQNENDALKKQLKELQSQLASQTKASQTKSSDVS</sequence>
<dbReference type="STRING" id="265726.KY46_13360"/>
<dbReference type="OrthoDB" id="5829066at2"/>
<dbReference type="Proteomes" id="UP000033633">
    <property type="component" value="Unassembled WGS sequence"/>
</dbReference>
<protein>
    <submittedName>
        <fullName evidence="2">Uncharacterized protein</fullName>
    </submittedName>
</protein>
<proteinExistence type="predicted"/>
<evidence type="ECO:0000256" key="1">
    <source>
        <dbReference type="SAM" id="Coils"/>
    </source>
</evidence>
<feature type="coiled-coil region" evidence="1">
    <location>
        <begin position="107"/>
        <end position="215"/>
    </location>
</feature>
<name>A0A0F5VC30_9GAMM</name>
<dbReference type="RefSeq" id="WP_046221139.1">
    <property type="nucleotide sequence ID" value="NZ_JWYV01000011.1"/>
</dbReference>
<gene>
    <name evidence="2" type="ORF">KY46_13360</name>
</gene>
<dbReference type="SUPFAM" id="SSF57997">
    <property type="entry name" value="Tropomyosin"/>
    <property type="match status" value="1"/>
</dbReference>
<dbReference type="PATRIC" id="fig|265726.11.peg.900"/>
<evidence type="ECO:0000313" key="2">
    <source>
        <dbReference type="EMBL" id="KKC99361.1"/>
    </source>
</evidence>
<organism evidence="2 3">
    <name type="scientific">Photobacterium halotolerans</name>
    <dbReference type="NCBI Taxonomy" id="265726"/>
    <lineage>
        <taxon>Bacteria</taxon>
        <taxon>Pseudomonadati</taxon>
        <taxon>Pseudomonadota</taxon>
        <taxon>Gammaproteobacteria</taxon>
        <taxon>Vibrionales</taxon>
        <taxon>Vibrionaceae</taxon>
        <taxon>Photobacterium</taxon>
    </lineage>
</organism>
<keyword evidence="1" id="KW-0175">Coiled coil</keyword>
<reference evidence="2 3" key="1">
    <citation type="submission" date="2014-12" db="EMBL/GenBank/DDBJ databases">
        <title>Mercury Reductase activity and rhizosphere competence traits in the genome of root associated Photobacterium halotolerans MELD1.</title>
        <authorList>
            <person name="Mathew D.C."/>
            <person name="Huang C.-C."/>
        </authorList>
    </citation>
    <scope>NUCLEOTIDE SEQUENCE [LARGE SCALE GENOMIC DNA]</scope>
    <source>
        <strain evidence="2 3">MELD1</strain>
    </source>
</reference>
<dbReference type="AlphaFoldDB" id="A0A0F5VC30"/>
<accession>A0A0F5VC30</accession>
<comment type="caution">
    <text evidence="2">The sequence shown here is derived from an EMBL/GenBank/DDBJ whole genome shotgun (WGS) entry which is preliminary data.</text>
</comment>
<dbReference type="EMBL" id="JWYV01000011">
    <property type="protein sequence ID" value="KKC99361.1"/>
    <property type="molecule type" value="Genomic_DNA"/>
</dbReference>
<keyword evidence="3" id="KW-1185">Reference proteome</keyword>
<evidence type="ECO:0000313" key="3">
    <source>
        <dbReference type="Proteomes" id="UP000033633"/>
    </source>
</evidence>